<reference evidence="1" key="1">
    <citation type="submission" date="2023-04" db="EMBL/GenBank/DDBJ databases">
        <title>Draft Genome sequencing of Naganishia species isolated from polar environments using Oxford Nanopore Technology.</title>
        <authorList>
            <person name="Leo P."/>
            <person name="Venkateswaran K."/>
        </authorList>
    </citation>
    <scope>NUCLEOTIDE SEQUENCE</scope>
    <source>
        <strain evidence="1">MNA-CCFEE 5262</strain>
    </source>
</reference>
<sequence>MNATIRSATATDGATVAEIYYQAYQNLAWFQHVNAEADPEVVKTFVQSIVLAIQKNNGVVLVAEKDGQAVGCLMGWERASDAAVEANPAFPNPYYDPSVTVNIRGRVLSRWIDQQADIRKFSGQIGTQQGHFFYVDSVAVLPQYQRHGVGRLLLQSAVDRAQTSGLAIGLASPPEAVPFVEKLSLQQTGTLIASRDDNRFQLIPMALQG</sequence>
<keyword evidence="2" id="KW-1185">Reference proteome</keyword>
<proteinExistence type="predicted"/>
<evidence type="ECO:0000313" key="2">
    <source>
        <dbReference type="Proteomes" id="UP001230649"/>
    </source>
</evidence>
<gene>
    <name evidence="1" type="ORF">QFC20_004967</name>
</gene>
<comment type="caution">
    <text evidence="1">The sequence shown here is derived from an EMBL/GenBank/DDBJ whole genome shotgun (WGS) entry which is preliminary data.</text>
</comment>
<protein>
    <submittedName>
        <fullName evidence="1">Uncharacterized protein</fullName>
    </submittedName>
</protein>
<organism evidence="1 2">
    <name type="scientific">Naganishia adeliensis</name>
    <dbReference type="NCBI Taxonomy" id="92952"/>
    <lineage>
        <taxon>Eukaryota</taxon>
        <taxon>Fungi</taxon>
        <taxon>Dikarya</taxon>
        <taxon>Basidiomycota</taxon>
        <taxon>Agaricomycotina</taxon>
        <taxon>Tremellomycetes</taxon>
        <taxon>Filobasidiales</taxon>
        <taxon>Filobasidiaceae</taxon>
        <taxon>Naganishia</taxon>
    </lineage>
</organism>
<dbReference type="EMBL" id="JASBWS010000063">
    <property type="protein sequence ID" value="KAJ9102694.1"/>
    <property type="molecule type" value="Genomic_DNA"/>
</dbReference>
<evidence type="ECO:0000313" key="1">
    <source>
        <dbReference type="EMBL" id="KAJ9102694.1"/>
    </source>
</evidence>
<dbReference type="Proteomes" id="UP001230649">
    <property type="component" value="Unassembled WGS sequence"/>
</dbReference>
<name>A0ACC2VUE1_9TREE</name>
<accession>A0ACC2VUE1</accession>